<dbReference type="AlphaFoldDB" id="A0A8H9N1W9"/>
<reference evidence="1" key="2">
    <citation type="submission" date="2019-01" db="EMBL/GenBank/DDBJ databases">
        <authorList>
            <consortium name="NCBI Pathogen Detection Project"/>
        </authorList>
    </citation>
    <scope>NUCLEOTIDE SEQUENCE</scope>
    <source>
        <strain evidence="1">BCW_3452</strain>
    </source>
</reference>
<dbReference type="EMBL" id="DACRBY010000020">
    <property type="protein sequence ID" value="HAS8541249.1"/>
    <property type="molecule type" value="Genomic_DNA"/>
</dbReference>
<dbReference type="Proteomes" id="UP000863257">
    <property type="component" value="Unassembled WGS sequence"/>
</dbReference>
<name>A0A8H9N1W9_VIBVL</name>
<proteinExistence type="predicted"/>
<sequence length="321" mass="36381">MTTSAIINFPNGESIKLEADGYPNAVLTALNDSLYRSINASDDKRFCPVDFVPCFLDFIAEDDKELRSHISDRITEGHFAHLQYSTRWVYNISKNNSVITCVCNELYFKGTNPASPFTQSQILEGEMVHQHNERMVNIVSELNILGVTVSGITCKSTELKFLTNTVTESTNAVGKEAFDKLGLDYQGESKANFYPLTEREEKYITEDLIPICCDKLNVTTGSTALLGDQKYVVLINDVHYDEDFSKEEAFEEHKKCLKAAVKVANAQGGQVCWQSEPSYDHISNGKHTGSYELYILIPFKQIMSKYDNREDWWQSMLNEPK</sequence>
<gene>
    <name evidence="1" type="ORF">I7730_15815</name>
</gene>
<reference evidence="1" key="1">
    <citation type="journal article" date="2018" name="Genome Biol.">
        <title>SKESA: strategic k-mer extension for scrupulous assemblies.</title>
        <authorList>
            <person name="Souvorov A."/>
            <person name="Agarwala R."/>
            <person name="Lipman D.J."/>
        </authorList>
    </citation>
    <scope>NUCLEOTIDE SEQUENCE</scope>
    <source>
        <strain evidence="1">BCW_3452</strain>
    </source>
</reference>
<comment type="caution">
    <text evidence="1">The sequence shown here is derived from an EMBL/GenBank/DDBJ whole genome shotgun (WGS) entry which is preliminary data.</text>
</comment>
<protein>
    <submittedName>
        <fullName evidence="1">Uncharacterized protein</fullName>
    </submittedName>
</protein>
<evidence type="ECO:0000313" key="1">
    <source>
        <dbReference type="EMBL" id="HAS8541249.1"/>
    </source>
</evidence>
<accession>A0A8H9N1W9</accession>
<organism evidence="1">
    <name type="scientific">Vibrio vulnificus</name>
    <dbReference type="NCBI Taxonomy" id="672"/>
    <lineage>
        <taxon>Bacteria</taxon>
        <taxon>Pseudomonadati</taxon>
        <taxon>Pseudomonadota</taxon>
        <taxon>Gammaproteobacteria</taxon>
        <taxon>Vibrionales</taxon>
        <taxon>Vibrionaceae</taxon>
        <taxon>Vibrio</taxon>
    </lineage>
</organism>